<name>A0A1W2DBW3_9SPHI</name>
<evidence type="ECO:0000313" key="2">
    <source>
        <dbReference type="Proteomes" id="UP000192678"/>
    </source>
</evidence>
<dbReference type="STRING" id="475255.SAMN04488101_106156"/>
<dbReference type="RefSeq" id="WP_084289759.1">
    <property type="nucleotide sequence ID" value="NZ_FWYB01000006.1"/>
</dbReference>
<dbReference type="Proteomes" id="UP000192678">
    <property type="component" value="Unassembled WGS sequence"/>
</dbReference>
<reference evidence="1 2" key="1">
    <citation type="submission" date="2017-04" db="EMBL/GenBank/DDBJ databases">
        <authorList>
            <person name="Afonso C.L."/>
            <person name="Miller P.J."/>
            <person name="Scott M.A."/>
            <person name="Spackman E."/>
            <person name="Goraichik I."/>
            <person name="Dimitrov K.M."/>
            <person name="Suarez D.L."/>
            <person name="Swayne D.E."/>
        </authorList>
    </citation>
    <scope>NUCLEOTIDE SEQUENCE [LARGE SCALE GENOMIC DNA]</scope>
    <source>
        <strain evidence="1 2">DSM 19625</strain>
    </source>
</reference>
<dbReference type="Pfam" id="PF18845">
    <property type="entry name" value="baeRF_family3"/>
    <property type="match status" value="1"/>
</dbReference>
<protein>
    <submittedName>
        <fullName evidence="1">Uncharacterized protein</fullName>
    </submittedName>
</protein>
<dbReference type="AlphaFoldDB" id="A0A1W2DBW3"/>
<proteinExistence type="predicted"/>
<dbReference type="EMBL" id="FWYB01000006">
    <property type="protein sequence ID" value="SMC94955.1"/>
    <property type="molecule type" value="Genomic_DNA"/>
</dbReference>
<organism evidence="1 2">
    <name type="scientific">Pedobacter nyackensis</name>
    <dbReference type="NCBI Taxonomy" id="475255"/>
    <lineage>
        <taxon>Bacteria</taxon>
        <taxon>Pseudomonadati</taxon>
        <taxon>Bacteroidota</taxon>
        <taxon>Sphingobacteriia</taxon>
        <taxon>Sphingobacteriales</taxon>
        <taxon>Sphingobacteriaceae</taxon>
        <taxon>Pedobacter</taxon>
    </lineage>
</organism>
<keyword evidence="2" id="KW-1185">Reference proteome</keyword>
<sequence length="364" mass="41944">MNTIITSDIKEVIGALHYRPAVSILVPFGVKISLEKELMHSLKIAADKVELELEKDYPDDICKQMMEKLRALIEGIAIDHRKKSVAIFVSLVFEKILFLDIVVQERIIIDESFEIRDLIYDKKQADKYMVLMLSGKQSRMYEGDNAEFKRIESQIPENINAYVNEWPEKVANFTDAGDRKEIVTDKFLEHIDKELEQVIKAYQLPVFVLGVTKILGHFKKLTKHEGAIAAYIEGNYEELSFPQLYEVLKPHLEIWRHEKQKKIISILDEADGKHRLVAGVKAVWEAVTNNLGHRLFVESDYVFSAQHGSNQFAIEELSKPYNEFSYIRDAVDDMIEKVLANGGDVEFAEHDALKEYEHIALLTY</sequence>
<dbReference type="InterPro" id="IPR041289">
    <property type="entry name" value="Bact_RF_family3"/>
</dbReference>
<evidence type="ECO:0000313" key="1">
    <source>
        <dbReference type="EMBL" id="SMC94955.1"/>
    </source>
</evidence>
<dbReference type="OrthoDB" id="644173at2"/>
<gene>
    <name evidence="1" type="ORF">SAMN04488101_106156</name>
</gene>
<accession>A0A1W2DBW3</accession>